<dbReference type="Proteomes" id="UP001152759">
    <property type="component" value="Chromosome 1"/>
</dbReference>
<keyword evidence="1" id="KW-0479">Metal-binding</keyword>
<evidence type="ECO:0000256" key="5">
    <source>
        <dbReference type="SAM" id="Coils"/>
    </source>
</evidence>
<dbReference type="PROSITE" id="PS50865">
    <property type="entry name" value="ZF_MYND_2"/>
    <property type="match status" value="1"/>
</dbReference>
<evidence type="ECO:0000313" key="9">
    <source>
        <dbReference type="Proteomes" id="UP001152759"/>
    </source>
</evidence>
<keyword evidence="5" id="KW-0175">Coiled coil</keyword>
<dbReference type="InterPro" id="IPR002893">
    <property type="entry name" value="Znf_MYND"/>
</dbReference>
<name>A0A9P0A1F3_BEMTA</name>
<evidence type="ECO:0000259" key="7">
    <source>
        <dbReference type="PROSITE" id="PS50865"/>
    </source>
</evidence>
<dbReference type="Gene3D" id="6.10.140.2220">
    <property type="match status" value="1"/>
</dbReference>
<feature type="region of interest" description="Disordered" evidence="6">
    <location>
        <begin position="205"/>
        <end position="232"/>
    </location>
</feature>
<proteinExistence type="predicted"/>
<evidence type="ECO:0000256" key="2">
    <source>
        <dbReference type="ARBA" id="ARBA00022771"/>
    </source>
</evidence>
<evidence type="ECO:0000256" key="1">
    <source>
        <dbReference type="ARBA" id="ARBA00022723"/>
    </source>
</evidence>
<feature type="compositionally biased region" description="Low complexity" evidence="6">
    <location>
        <begin position="144"/>
        <end position="157"/>
    </location>
</feature>
<gene>
    <name evidence="8" type="ORF">BEMITA_LOCUS1622</name>
</gene>
<dbReference type="FunFam" id="6.10.140.2220:FF:000022">
    <property type="entry name" value="Leucine-rich repeat-containing protein"/>
    <property type="match status" value="1"/>
</dbReference>
<evidence type="ECO:0000256" key="4">
    <source>
        <dbReference type="PROSITE-ProRule" id="PRU00134"/>
    </source>
</evidence>
<feature type="compositionally biased region" description="Polar residues" evidence="6">
    <location>
        <begin position="280"/>
        <end position="292"/>
    </location>
</feature>
<feature type="region of interest" description="Disordered" evidence="6">
    <location>
        <begin position="319"/>
        <end position="361"/>
    </location>
</feature>
<dbReference type="AlphaFoldDB" id="A0A9P0A1F3"/>
<keyword evidence="2 4" id="KW-0863">Zinc-finger</keyword>
<feature type="domain" description="MYND-type" evidence="7">
    <location>
        <begin position="486"/>
        <end position="523"/>
    </location>
</feature>
<keyword evidence="3" id="KW-0862">Zinc</keyword>
<feature type="region of interest" description="Disordered" evidence="6">
    <location>
        <begin position="129"/>
        <end position="157"/>
    </location>
</feature>
<reference evidence="8" key="1">
    <citation type="submission" date="2021-12" db="EMBL/GenBank/DDBJ databases">
        <authorList>
            <person name="King R."/>
        </authorList>
    </citation>
    <scope>NUCLEOTIDE SEQUENCE</scope>
</reference>
<evidence type="ECO:0000313" key="8">
    <source>
        <dbReference type="EMBL" id="CAH0382031.1"/>
    </source>
</evidence>
<dbReference type="GO" id="GO:0008270">
    <property type="term" value="F:zinc ion binding"/>
    <property type="evidence" value="ECO:0007669"/>
    <property type="project" value="UniProtKB-KW"/>
</dbReference>
<evidence type="ECO:0000256" key="6">
    <source>
        <dbReference type="SAM" id="MobiDB-lite"/>
    </source>
</evidence>
<feature type="region of interest" description="Disordered" evidence="6">
    <location>
        <begin position="268"/>
        <end position="299"/>
    </location>
</feature>
<protein>
    <recommendedName>
        <fullName evidence="7">MYND-type domain-containing protein</fullName>
    </recommendedName>
</protein>
<dbReference type="SUPFAM" id="SSF144232">
    <property type="entry name" value="HIT/MYND zinc finger-like"/>
    <property type="match status" value="1"/>
</dbReference>
<dbReference type="EMBL" id="OU963862">
    <property type="protein sequence ID" value="CAH0382031.1"/>
    <property type="molecule type" value="Genomic_DNA"/>
</dbReference>
<feature type="compositionally biased region" description="Polar residues" evidence="6">
    <location>
        <begin position="319"/>
        <end position="335"/>
    </location>
</feature>
<accession>A0A9P0A1F3</accession>
<dbReference type="Pfam" id="PF01753">
    <property type="entry name" value="zf-MYND"/>
    <property type="match status" value="1"/>
</dbReference>
<keyword evidence="9" id="KW-1185">Reference proteome</keyword>
<dbReference type="PROSITE" id="PS01360">
    <property type="entry name" value="ZF_MYND_1"/>
    <property type="match status" value="1"/>
</dbReference>
<evidence type="ECO:0000256" key="3">
    <source>
        <dbReference type="ARBA" id="ARBA00022833"/>
    </source>
</evidence>
<sequence length="526" mass="57823">MERIEDSVGVEEDAREKLVREYLEQSAGSLEDMNQSADKLQREISALGELARAKELEWNSILRLRKLKEEMLERLLRKRRQYFITSSPASDWDSTPMKRPMMGSMQTKQSNPADSVNNNAMMVPIVSSSPSQVPLQVNGDRSSVRSSSNPSSNCININNKLQRPILPKPPQISASALLDLQNSVIGEGRQGPILDVKSIIADYRSRHPETIPRRGRRPTGGPAGPMQPKVESSIVSSTRFSGSPALMSMANLALGSGSHVRTVASSQDFPNNFMGHDISRPSSADSMKNSEPNAANVQSSNNVSFKDFLVHFAKMKQDNLSSQGGSPQVNSNKPSSQPPPYPEVTLHPVAAPPSPPQTQTSLLHGILTKSNNQSKSNANSQHRPTAFSPTLARLLTAPEKNSRNMRFQEAAAAPQFRPPVASNKNYTINDIFTPNKKSRNEITITPVSTIQKSKDEVVLLDDEEDASDRLVIDEGAAEPVAEVPECQGCHQRSAQFVCAGCGNQWYCSRECQVEAWEEHSEMCSEH</sequence>
<organism evidence="8 9">
    <name type="scientific">Bemisia tabaci</name>
    <name type="common">Sweetpotato whitefly</name>
    <name type="synonym">Aleurodes tabaci</name>
    <dbReference type="NCBI Taxonomy" id="7038"/>
    <lineage>
        <taxon>Eukaryota</taxon>
        <taxon>Metazoa</taxon>
        <taxon>Ecdysozoa</taxon>
        <taxon>Arthropoda</taxon>
        <taxon>Hexapoda</taxon>
        <taxon>Insecta</taxon>
        <taxon>Pterygota</taxon>
        <taxon>Neoptera</taxon>
        <taxon>Paraneoptera</taxon>
        <taxon>Hemiptera</taxon>
        <taxon>Sternorrhyncha</taxon>
        <taxon>Aleyrodoidea</taxon>
        <taxon>Aleyrodidae</taxon>
        <taxon>Aleyrodinae</taxon>
        <taxon>Bemisia</taxon>
    </lineage>
</organism>
<feature type="coiled-coil region" evidence="5">
    <location>
        <begin position="23"/>
        <end position="57"/>
    </location>
</feature>